<dbReference type="RefSeq" id="WP_013300953.1">
    <property type="nucleotide sequence ID" value="NC_014414.1"/>
</dbReference>
<dbReference type="STRING" id="314260.PB2503_09634"/>
<accession>E0TDR3</accession>
<dbReference type="AlphaFoldDB" id="E0TDR3"/>
<evidence type="ECO:0000313" key="2">
    <source>
        <dbReference type="Proteomes" id="UP000001302"/>
    </source>
</evidence>
<dbReference type="EMBL" id="CP002156">
    <property type="protein sequence ID" value="ADM09979.1"/>
    <property type="molecule type" value="Genomic_DNA"/>
</dbReference>
<dbReference type="SUPFAM" id="SSF46785">
    <property type="entry name" value="Winged helix' DNA-binding domain"/>
    <property type="match status" value="1"/>
</dbReference>
<sequence length="83" mass="8914">MADERNAAGEAAILALLSTRRQGASICPSEAARVLSDQDWRDPMERGRESGRRLSEDGKIEITKGGVPVSADASGPIRYRLSS</sequence>
<protein>
    <recommendedName>
        <fullName evidence="3">S-adenosylmethionine tRNA ribosyltransferase</fullName>
    </recommendedName>
</protein>
<reference evidence="1 2" key="2">
    <citation type="journal article" date="2011" name="J. Bacteriol.">
        <title>Complete genome sequence of strain HTCC2503T of Parvularcula bermudensis, the type species of the order "Parvularculales" in the class Alphaproteobacteria.</title>
        <authorList>
            <person name="Oh H.M."/>
            <person name="Kang I."/>
            <person name="Vergin K.L."/>
            <person name="Kang D."/>
            <person name="Rhee K.H."/>
            <person name="Giovannoni S.J."/>
            <person name="Cho J.C."/>
        </authorList>
    </citation>
    <scope>NUCLEOTIDE SEQUENCE [LARGE SCALE GENOMIC DNA]</scope>
    <source>
        <strain evidence="2">ATCC BAA-594 / HTCC2503 / KCTC 12087</strain>
    </source>
</reference>
<dbReference type="KEGG" id="pbr:PB2503_09634"/>
<dbReference type="Pfam" id="PF11625">
    <property type="entry name" value="DUF3253"/>
    <property type="match status" value="1"/>
</dbReference>
<name>E0TDR3_PARBH</name>
<dbReference type="eggNOG" id="COG4338">
    <property type="taxonomic scope" value="Bacteria"/>
</dbReference>
<proteinExistence type="predicted"/>
<evidence type="ECO:0000313" key="1">
    <source>
        <dbReference type="EMBL" id="ADM09979.1"/>
    </source>
</evidence>
<dbReference type="Gene3D" id="1.10.10.10">
    <property type="entry name" value="Winged helix-like DNA-binding domain superfamily/Winged helix DNA-binding domain"/>
    <property type="match status" value="1"/>
</dbReference>
<evidence type="ECO:0008006" key="3">
    <source>
        <dbReference type="Google" id="ProtNLM"/>
    </source>
</evidence>
<dbReference type="Proteomes" id="UP000001302">
    <property type="component" value="Chromosome"/>
</dbReference>
<organism evidence="1 2">
    <name type="scientific">Parvularcula bermudensis (strain ATCC BAA-594 / HTCC2503 / KCTC 12087)</name>
    <dbReference type="NCBI Taxonomy" id="314260"/>
    <lineage>
        <taxon>Bacteria</taxon>
        <taxon>Pseudomonadati</taxon>
        <taxon>Pseudomonadota</taxon>
        <taxon>Alphaproteobacteria</taxon>
        <taxon>Parvularculales</taxon>
        <taxon>Parvularculaceae</taxon>
        <taxon>Parvularcula</taxon>
    </lineage>
</organism>
<dbReference type="InterPro" id="IPR036388">
    <property type="entry name" value="WH-like_DNA-bd_sf"/>
</dbReference>
<dbReference type="OrthoDB" id="7631458at2"/>
<reference evidence="2" key="1">
    <citation type="submission" date="2010-08" db="EMBL/GenBank/DDBJ databases">
        <title>Genome sequence of Parvularcula bermudensis HTCC2503.</title>
        <authorList>
            <person name="Kang D.-M."/>
            <person name="Oh H.-M."/>
            <person name="Cho J.-C."/>
        </authorList>
    </citation>
    <scope>NUCLEOTIDE SEQUENCE [LARGE SCALE GENOMIC DNA]</scope>
    <source>
        <strain evidence="2">ATCC BAA-594 / HTCC2503 / KCTC 12087</strain>
    </source>
</reference>
<dbReference type="InterPro" id="IPR021660">
    <property type="entry name" value="DUF3253"/>
</dbReference>
<dbReference type="InterPro" id="IPR036390">
    <property type="entry name" value="WH_DNA-bd_sf"/>
</dbReference>
<gene>
    <name evidence="1" type="ordered locus">PB2503_09634</name>
</gene>
<dbReference type="HOGENOM" id="CLU_136716_2_0_5"/>
<keyword evidence="2" id="KW-1185">Reference proteome</keyword>